<feature type="region of interest" description="Disordered" evidence="1">
    <location>
        <begin position="263"/>
        <end position="286"/>
    </location>
</feature>
<accession>A0A5N5KSH3</accession>
<keyword evidence="3" id="KW-0732">Signal</keyword>
<dbReference type="Proteomes" id="UP000327468">
    <property type="component" value="Chromosome 22"/>
</dbReference>
<dbReference type="InterPro" id="IPR007110">
    <property type="entry name" value="Ig-like_dom"/>
</dbReference>
<protein>
    <recommendedName>
        <fullName evidence="4">Ig-like domain-containing protein</fullName>
    </recommendedName>
</protein>
<feature type="compositionally biased region" description="Polar residues" evidence="1">
    <location>
        <begin position="273"/>
        <end position="286"/>
    </location>
</feature>
<comment type="caution">
    <text evidence="5">The sequence shown here is derived from an EMBL/GenBank/DDBJ whole genome shotgun (WGS) entry which is preliminary data.</text>
</comment>
<feature type="signal peptide" evidence="3">
    <location>
        <begin position="1"/>
        <end position="24"/>
    </location>
</feature>
<sequence>MMAQCRFDSYHLIIFLLMVATTECKQCDIFNSVETVLNSVVTLTCPLPRWPEVTQVIWEVLQGEKAERVGSVTNCSSSCTIESNNRAQRPLCKVRAVQDLQKGTGSLIISPVEITDAVWYRCTVQNRTRSYCSQVKIAVKDEPQLQTLIKECKSTDPSEAVLNSTFRLQCPVARPHPHLGASQLIWGTVEADVPVPITRCPSHCTSSGAQKPLCERAKTMEDGSLGISPVESTDSQWFWCALAVNSTSCYKFKLTVKDNATPNRTVKAEGGSHATQSPQKQTNGSNDAVLSSNATVIIITSATSIFLFVAMLVGVYICFRKQKKKRTYEVELENPYEVFEEIVHNDIFQYSLVQFAPASLYTFEDK</sequence>
<keyword evidence="2" id="KW-0472">Membrane</keyword>
<dbReference type="InterPro" id="IPR003599">
    <property type="entry name" value="Ig_sub"/>
</dbReference>
<dbReference type="OrthoDB" id="8786162at2759"/>
<reference evidence="5 6" key="1">
    <citation type="submission" date="2019-06" db="EMBL/GenBank/DDBJ databases">
        <title>A chromosome-scale genome assembly of the striped catfish, Pangasianodon hypophthalmus.</title>
        <authorList>
            <person name="Wen M."/>
            <person name="Zahm M."/>
            <person name="Roques C."/>
            <person name="Cabau C."/>
            <person name="Klopp C."/>
            <person name="Donnadieu C."/>
            <person name="Jouanno E."/>
            <person name="Avarre J.-C."/>
            <person name="Campet M."/>
            <person name="Ha T.T.T."/>
            <person name="Dugue R."/>
            <person name="Lampietro C."/>
            <person name="Louis A."/>
            <person name="Herpin A."/>
            <person name="Echchiki A."/>
            <person name="Berthelot C."/>
            <person name="Parey E."/>
            <person name="Roest-Crollius H."/>
            <person name="Braasch I."/>
            <person name="Postlethwait J."/>
            <person name="Bobe J."/>
            <person name="Montfort J."/>
            <person name="Bouchez O."/>
            <person name="Begum T."/>
            <person name="Schartl M."/>
            <person name="Guiguen Y."/>
        </authorList>
    </citation>
    <scope>NUCLEOTIDE SEQUENCE [LARGE SCALE GENOMIC DNA]</scope>
    <source>
        <strain evidence="5 6">Indonesia</strain>
        <tissue evidence="5">Blood</tissue>
    </source>
</reference>
<keyword evidence="6" id="KW-1185">Reference proteome</keyword>
<keyword evidence="2" id="KW-0812">Transmembrane</keyword>
<feature type="domain" description="Ig-like" evidence="4">
    <location>
        <begin position="38"/>
        <end position="138"/>
    </location>
</feature>
<organism evidence="5 6">
    <name type="scientific">Pangasianodon hypophthalmus</name>
    <name type="common">Striped catfish</name>
    <name type="synonym">Helicophagus hypophthalmus</name>
    <dbReference type="NCBI Taxonomy" id="310915"/>
    <lineage>
        <taxon>Eukaryota</taxon>
        <taxon>Metazoa</taxon>
        <taxon>Chordata</taxon>
        <taxon>Craniata</taxon>
        <taxon>Vertebrata</taxon>
        <taxon>Euteleostomi</taxon>
        <taxon>Actinopterygii</taxon>
        <taxon>Neopterygii</taxon>
        <taxon>Teleostei</taxon>
        <taxon>Ostariophysi</taxon>
        <taxon>Siluriformes</taxon>
        <taxon>Pangasiidae</taxon>
        <taxon>Pangasianodon</taxon>
    </lineage>
</organism>
<dbReference type="AlphaFoldDB" id="A0A5N5KSH3"/>
<dbReference type="SMART" id="SM00409">
    <property type="entry name" value="IG"/>
    <property type="match status" value="2"/>
</dbReference>
<dbReference type="SUPFAM" id="SSF48726">
    <property type="entry name" value="Immunoglobulin"/>
    <property type="match status" value="1"/>
</dbReference>
<proteinExistence type="predicted"/>
<evidence type="ECO:0000313" key="5">
    <source>
        <dbReference type="EMBL" id="KAB5533056.1"/>
    </source>
</evidence>
<keyword evidence="2" id="KW-1133">Transmembrane helix</keyword>
<dbReference type="InterPro" id="IPR013783">
    <property type="entry name" value="Ig-like_fold"/>
</dbReference>
<feature type="chain" id="PRO_5024381059" description="Ig-like domain-containing protein" evidence="3">
    <location>
        <begin position="25"/>
        <end position="366"/>
    </location>
</feature>
<dbReference type="InterPro" id="IPR036179">
    <property type="entry name" value="Ig-like_dom_sf"/>
</dbReference>
<evidence type="ECO:0000313" key="6">
    <source>
        <dbReference type="Proteomes" id="UP000327468"/>
    </source>
</evidence>
<evidence type="ECO:0000256" key="2">
    <source>
        <dbReference type="SAM" id="Phobius"/>
    </source>
</evidence>
<evidence type="ECO:0000259" key="4">
    <source>
        <dbReference type="PROSITE" id="PS50835"/>
    </source>
</evidence>
<gene>
    <name evidence="5" type="ORF">PHYPO_G00127250</name>
</gene>
<dbReference type="Gene3D" id="2.60.40.10">
    <property type="entry name" value="Immunoglobulins"/>
    <property type="match status" value="1"/>
</dbReference>
<dbReference type="PROSITE" id="PS50835">
    <property type="entry name" value="IG_LIKE"/>
    <property type="match status" value="1"/>
</dbReference>
<dbReference type="EMBL" id="VFJC01000023">
    <property type="protein sequence ID" value="KAB5533056.1"/>
    <property type="molecule type" value="Genomic_DNA"/>
</dbReference>
<feature type="transmembrane region" description="Helical" evidence="2">
    <location>
        <begin position="296"/>
        <end position="319"/>
    </location>
</feature>
<name>A0A5N5KSH3_PANHP</name>
<evidence type="ECO:0000256" key="3">
    <source>
        <dbReference type="SAM" id="SignalP"/>
    </source>
</evidence>
<evidence type="ECO:0000256" key="1">
    <source>
        <dbReference type="SAM" id="MobiDB-lite"/>
    </source>
</evidence>